<dbReference type="AlphaFoldDB" id="A0A1S3JK55"/>
<dbReference type="OrthoDB" id="10062218at2759"/>
<dbReference type="GO" id="GO:0005634">
    <property type="term" value="C:nucleus"/>
    <property type="evidence" value="ECO:0007669"/>
    <property type="project" value="TreeGrafter"/>
</dbReference>
<dbReference type="PANTHER" id="PTHR23059:SF4">
    <property type="entry name" value="ZINC FINGER TRAF-TYPE-CONTAINING PROTEIN 1"/>
    <property type="match status" value="1"/>
</dbReference>
<feature type="domain" description="RING-type" evidence="7">
    <location>
        <begin position="56"/>
        <end position="101"/>
    </location>
</feature>
<dbReference type="GeneID" id="106173957"/>
<feature type="region of interest" description="Disordered" evidence="6">
    <location>
        <begin position="1"/>
        <end position="38"/>
    </location>
</feature>
<dbReference type="CDD" id="cd16505">
    <property type="entry name" value="RING-HC_CYHR1"/>
    <property type="match status" value="1"/>
</dbReference>
<dbReference type="PANTHER" id="PTHR23059">
    <property type="entry name" value="CYSTEINE AND HISTIDINE-RICH PROTEIN 1"/>
    <property type="match status" value="1"/>
</dbReference>
<dbReference type="GO" id="GO:0008270">
    <property type="term" value="F:zinc ion binding"/>
    <property type="evidence" value="ECO:0007669"/>
    <property type="project" value="UniProtKB-KW"/>
</dbReference>
<evidence type="ECO:0000256" key="5">
    <source>
        <dbReference type="PROSITE-ProRule" id="PRU00175"/>
    </source>
</evidence>
<evidence type="ECO:0000256" key="3">
    <source>
        <dbReference type="ARBA" id="ARBA00022833"/>
    </source>
</evidence>
<dbReference type="InterPro" id="IPR039338">
    <property type="entry name" value="ZFTRAF1"/>
</dbReference>
<evidence type="ECO:0000313" key="9">
    <source>
        <dbReference type="RefSeq" id="XP_013410757.1"/>
    </source>
</evidence>
<keyword evidence="3" id="KW-0862">Zinc</keyword>
<dbReference type="InterPro" id="IPR001841">
    <property type="entry name" value="Znf_RING"/>
</dbReference>
<feature type="compositionally biased region" description="Basic and acidic residues" evidence="6">
    <location>
        <begin position="25"/>
        <end position="38"/>
    </location>
</feature>
<dbReference type="RefSeq" id="XP_013410757.1">
    <property type="nucleotide sequence ID" value="XM_013555303.1"/>
</dbReference>
<accession>A0A1S3JK55</accession>
<dbReference type="FunCoup" id="A0A1S3JK55">
    <property type="interactions" value="606"/>
</dbReference>
<keyword evidence="8" id="KW-1185">Reference proteome</keyword>
<dbReference type="KEGG" id="lak:106173957"/>
<evidence type="ECO:0000313" key="8">
    <source>
        <dbReference type="Proteomes" id="UP000085678"/>
    </source>
</evidence>
<evidence type="ECO:0000256" key="1">
    <source>
        <dbReference type="ARBA" id="ARBA00022723"/>
    </source>
</evidence>
<dbReference type="STRING" id="7574.A0A1S3JK55"/>
<organism evidence="8 9">
    <name type="scientific">Lingula anatina</name>
    <name type="common">Brachiopod</name>
    <name type="synonym">Lingula unguis</name>
    <dbReference type="NCBI Taxonomy" id="7574"/>
    <lineage>
        <taxon>Eukaryota</taxon>
        <taxon>Metazoa</taxon>
        <taxon>Spiralia</taxon>
        <taxon>Lophotrochozoa</taxon>
        <taxon>Brachiopoda</taxon>
        <taxon>Linguliformea</taxon>
        <taxon>Lingulata</taxon>
        <taxon>Lingulida</taxon>
        <taxon>Linguloidea</taxon>
        <taxon>Lingulidae</taxon>
        <taxon>Lingula</taxon>
    </lineage>
</organism>
<dbReference type="Gene3D" id="3.30.40.10">
    <property type="entry name" value="Zinc/RING finger domain, C3HC4 (zinc finger)"/>
    <property type="match status" value="2"/>
</dbReference>
<keyword evidence="1" id="KW-0479">Metal-binding</keyword>
<reference evidence="9" key="1">
    <citation type="submission" date="2025-08" db="UniProtKB">
        <authorList>
            <consortium name="RefSeq"/>
        </authorList>
    </citation>
    <scope>IDENTIFICATION</scope>
    <source>
        <tissue evidence="9">Gonads</tissue>
    </source>
</reference>
<evidence type="ECO:0000256" key="2">
    <source>
        <dbReference type="ARBA" id="ARBA00022771"/>
    </source>
</evidence>
<dbReference type="SUPFAM" id="SSF57850">
    <property type="entry name" value="RING/U-box"/>
    <property type="match status" value="1"/>
</dbReference>
<evidence type="ECO:0000256" key="4">
    <source>
        <dbReference type="ARBA" id="ARBA00034319"/>
    </source>
</evidence>
<keyword evidence="2 5" id="KW-0863">Zinc-finger</keyword>
<sequence>MAEVAGPSLEVRDENQAIADEDRENIEPEKKKAKTEKGGKHLPYNLEERLNGILCCTVCLDLPRSAVYQCINGHLMCAGCFSHLLADARLKDETATCPNCRCEISKTHCSRNLAVEKAVCELPSECQYCAKQLPRCKLEQHESELCIERITACKYLRIGCPWKGPFHELFLHEQSCLHPKKSGDEIMEALKQIDESRARETMLFDSIFNLLSFEKITFSDLQLRPYRTDDFITKLFYETSRFTAFNLQWVIKARVNDDIKNPHQTMRRMLSYQLVLKSKIQAPIDMYFIALQGPYGETKVRPIIYRHEFSDDSPETDYHILPVINSMECNKMLAAKTVNVRLILFQVQK</sequence>
<dbReference type="InParanoid" id="A0A1S3JK55"/>
<proteinExistence type="inferred from homology"/>
<evidence type="ECO:0000259" key="7">
    <source>
        <dbReference type="PROSITE" id="PS50089"/>
    </source>
</evidence>
<dbReference type="PROSITE" id="PS50089">
    <property type="entry name" value="ZF_RING_2"/>
    <property type="match status" value="1"/>
</dbReference>
<dbReference type="InterPro" id="IPR013083">
    <property type="entry name" value="Znf_RING/FYVE/PHD"/>
</dbReference>
<comment type="similarity">
    <text evidence="4">Belongs to the ZFTRAF1 family.</text>
</comment>
<name>A0A1S3JK55_LINAN</name>
<dbReference type="CDD" id="cd22861">
    <property type="entry name" value="CYHR1_C"/>
    <property type="match status" value="1"/>
</dbReference>
<gene>
    <name evidence="9" type="primary">LOC106173957</name>
</gene>
<evidence type="ECO:0000256" key="6">
    <source>
        <dbReference type="SAM" id="MobiDB-lite"/>
    </source>
</evidence>
<protein>
    <submittedName>
        <fullName evidence="9">Cysteine and histidine-rich protein 1</fullName>
    </submittedName>
</protein>
<dbReference type="Proteomes" id="UP000085678">
    <property type="component" value="Unplaced"/>
</dbReference>
<dbReference type="SUPFAM" id="SSF49599">
    <property type="entry name" value="TRAF domain-like"/>
    <property type="match status" value="1"/>
</dbReference>